<feature type="domain" description="Ig-like" evidence="3">
    <location>
        <begin position="149"/>
        <end position="251"/>
    </location>
</feature>
<dbReference type="PANTHER" id="PTHR23411">
    <property type="entry name" value="TAPASIN"/>
    <property type="match status" value="1"/>
</dbReference>
<dbReference type="SMART" id="SM00407">
    <property type="entry name" value="IGc1"/>
    <property type="match status" value="1"/>
</dbReference>
<organism evidence="4 5">
    <name type="scientific">Pteropus vampyrus</name>
    <name type="common">Large flying fox</name>
    <dbReference type="NCBI Taxonomy" id="132908"/>
    <lineage>
        <taxon>Eukaryota</taxon>
        <taxon>Metazoa</taxon>
        <taxon>Chordata</taxon>
        <taxon>Craniata</taxon>
        <taxon>Vertebrata</taxon>
        <taxon>Euteleostomi</taxon>
        <taxon>Mammalia</taxon>
        <taxon>Eutheria</taxon>
        <taxon>Laurasiatheria</taxon>
        <taxon>Chiroptera</taxon>
        <taxon>Yinpterochiroptera</taxon>
        <taxon>Pteropodoidea</taxon>
        <taxon>Pteropodidae</taxon>
        <taxon>Pteropodinae</taxon>
        <taxon>Pteropus</taxon>
    </lineage>
</organism>
<dbReference type="PROSITE" id="PS50835">
    <property type="entry name" value="IG_LIKE"/>
    <property type="match status" value="2"/>
</dbReference>
<dbReference type="KEGG" id="pvp:105304222"/>
<dbReference type="RefSeq" id="XP_011376507.1">
    <property type="nucleotide sequence ID" value="XM_011378205.2"/>
</dbReference>
<dbReference type="GeneID" id="105304222"/>
<accession>A0A6P3R908</accession>
<name>A0A6P3R908_PTEVA</name>
<keyword evidence="4" id="KW-1185">Reference proteome</keyword>
<reference evidence="5" key="1">
    <citation type="submission" date="2025-08" db="UniProtKB">
        <authorList>
            <consortium name="RefSeq"/>
        </authorList>
    </citation>
    <scope>IDENTIFICATION</scope>
    <source>
        <tissue evidence="5">Kidney</tissue>
    </source>
</reference>
<dbReference type="CTD" id="374383"/>
<feature type="transmembrane region" description="Helical" evidence="2">
    <location>
        <begin position="6"/>
        <end position="25"/>
    </location>
</feature>
<dbReference type="SUPFAM" id="SSF48726">
    <property type="entry name" value="Immunoglobulin"/>
    <property type="match status" value="2"/>
</dbReference>
<dbReference type="InterPro" id="IPR007110">
    <property type="entry name" value="Ig-like_dom"/>
</dbReference>
<sequence length="302" mass="33735">MDERVAGGVSWGFLRLLLVLIPVAWRTLPAAGVLKVEMAEETQTVFLNDNATILCKASGSSHLDINIMGITWFRESLNETEVKVFEFFGNHQEAFGSGAIVSLPRLKTGDASLQLFGIQLREAGRYRCEMVVTPEKAEGTVYLKVVASPVSVLFQDPATVKDNEDKYILCKSSGFYPKDINITWNKWTQEDPQYLEISEGITTGPIVKNKDGTFNVTSRLRLKPSLEHNMTVYQCVVRHISLPTSQRFNFTLPGIESEKSTGVRIIVICIGSILVIGLILGLGYFFWKRGCPCNRTLDNDVY</sequence>
<dbReference type="Proteomes" id="UP000515202">
    <property type="component" value="Unplaced"/>
</dbReference>
<feature type="domain" description="Ig-like" evidence="3">
    <location>
        <begin position="29"/>
        <end position="130"/>
    </location>
</feature>
<evidence type="ECO:0000256" key="1">
    <source>
        <dbReference type="ARBA" id="ARBA00023319"/>
    </source>
</evidence>
<dbReference type="InterPro" id="IPR050380">
    <property type="entry name" value="Immune_Resp_Modulators"/>
</dbReference>
<proteinExistence type="predicted"/>
<keyword evidence="1" id="KW-0393">Immunoglobulin domain</keyword>
<feature type="transmembrane region" description="Helical" evidence="2">
    <location>
        <begin position="265"/>
        <end position="287"/>
    </location>
</feature>
<keyword evidence="2" id="KW-1133">Transmembrane helix</keyword>
<keyword evidence="2" id="KW-0812">Transmembrane</keyword>
<dbReference type="SMART" id="SM00409">
    <property type="entry name" value="IG"/>
    <property type="match status" value="2"/>
</dbReference>
<dbReference type="InterPro" id="IPR036179">
    <property type="entry name" value="Ig-like_dom_sf"/>
</dbReference>
<keyword evidence="5" id="KW-0675">Receptor</keyword>
<dbReference type="Pfam" id="PF07686">
    <property type="entry name" value="V-set"/>
    <property type="match status" value="1"/>
</dbReference>
<evidence type="ECO:0000313" key="5">
    <source>
        <dbReference type="RefSeq" id="XP_011376507.1"/>
    </source>
</evidence>
<dbReference type="Gene3D" id="2.60.40.10">
    <property type="entry name" value="Immunoglobulins"/>
    <property type="match status" value="2"/>
</dbReference>
<dbReference type="Pfam" id="PF07654">
    <property type="entry name" value="C1-set"/>
    <property type="match status" value="1"/>
</dbReference>
<keyword evidence="2" id="KW-0472">Membrane</keyword>
<dbReference type="InterPro" id="IPR013106">
    <property type="entry name" value="Ig_V-set"/>
</dbReference>
<evidence type="ECO:0000313" key="4">
    <source>
        <dbReference type="Proteomes" id="UP000515202"/>
    </source>
</evidence>
<evidence type="ECO:0000256" key="2">
    <source>
        <dbReference type="SAM" id="Phobius"/>
    </source>
</evidence>
<protein>
    <submittedName>
        <fullName evidence="5">Natural cytotoxicity triggering receptor 3 ligand 1</fullName>
    </submittedName>
</protein>
<dbReference type="InterPro" id="IPR013783">
    <property type="entry name" value="Ig-like_fold"/>
</dbReference>
<dbReference type="AlphaFoldDB" id="A0A6P3R908"/>
<evidence type="ECO:0000259" key="3">
    <source>
        <dbReference type="PROSITE" id="PS50835"/>
    </source>
</evidence>
<dbReference type="InterPro" id="IPR003599">
    <property type="entry name" value="Ig_sub"/>
</dbReference>
<dbReference type="OrthoDB" id="9983389at2759"/>
<dbReference type="CDD" id="cd00098">
    <property type="entry name" value="IgC1"/>
    <property type="match status" value="1"/>
</dbReference>
<dbReference type="InterPro" id="IPR003597">
    <property type="entry name" value="Ig_C1-set"/>
</dbReference>
<gene>
    <name evidence="5" type="primary">NCR3LG1</name>
</gene>